<dbReference type="CDD" id="cd06260">
    <property type="entry name" value="DUF820-like"/>
    <property type="match status" value="1"/>
</dbReference>
<protein>
    <recommendedName>
        <fullName evidence="2">Putative restriction endonuclease domain-containing protein</fullName>
    </recommendedName>
</protein>
<dbReference type="SUPFAM" id="SSF52980">
    <property type="entry name" value="Restriction endonuclease-like"/>
    <property type="match status" value="1"/>
</dbReference>
<evidence type="ECO:0000313" key="3">
    <source>
        <dbReference type="EMBL" id="GGN24950.1"/>
    </source>
</evidence>
<dbReference type="Pfam" id="PF05685">
    <property type="entry name" value="Uma2"/>
    <property type="match status" value="1"/>
</dbReference>
<dbReference type="EMBL" id="BMML01000014">
    <property type="protein sequence ID" value="GGN24950.1"/>
    <property type="molecule type" value="Genomic_DNA"/>
</dbReference>
<organism evidence="3 4">
    <name type="scientific">Streptomyces fuscichromogenes</name>
    <dbReference type="NCBI Taxonomy" id="1324013"/>
    <lineage>
        <taxon>Bacteria</taxon>
        <taxon>Bacillati</taxon>
        <taxon>Actinomycetota</taxon>
        <taxon>Actinomycetes</taxon>
        <taxon>Kitasatosporales</taxon>
        <taxon>Streptomycetaceae</taxon>
        <taxon>Streptomyces</taxon>
    </lineage>
</organism>
<reference evidence="3" key="1">
    <citation type="journal article" date="2014" name="Int. J. Syst. Evol. Microbiol.">
        <title>Complete genome sequence of Corynebacterium casei LMG S-19264T (=DSM 44701T), isolated from a smear-ripened cheese.</title>
        <authorList>
            <consortium name="US DOE Joint Genome Institute (JGI-PGF)"/>
            <person name="Walter F."/>
            <person name="Albersmeier A."/>
            <person name="Kalinowski J."/>
            <person name="Ruckert C."/>
        </authorList>
    </citation>
    <scope>NUCLEOTIDE SEQUENCE</scope>
    <source>
        <strain evidence="3">CGMCC 4.7110</strain>
    </source>
</reference>
<keyword evidence="4" id="KW-1185">Reference proteome</keyword>
<dbReference type="PANTHER" id="PTHR35400">
    <property type="entry name" value="SLR1083 PROTEIN"/>
    <property type="match status" value="1"/>
</dbReference>
<evidence type="ECO:0000256" key="1">
    <source>
        <dbReference type="SAM" id="MobiDB-lite"/>
    </source>
</evidence>
<evidence type="ECO:0000313" key="4">
    <source>
        <dbReference type="Proteomes" id="UP000653411"/>
    </source>
</evidence>
<sequence length="248" mass="26744">MNGAGGPAPVPFGVSDGPMGEFDADYIVADNEWDELVWLWQQTDVPKGCRVEIIDGLVMVTPLAANAHHCIAGRVQRRLYEAIPQDWGIYQRLGMAVPSRLSLYMPDLAVVPEEALAGDAYFVPVDRAELVVEITSKATLTNDRTHKAAGCAEAGVPLYLLIDGLAPGGPTITLYGEPRDGVYRILRAVKFGDPIKLPEPFDLTIDTAEFPVDWPARHPSSAATITSTGTDSTVDSRIESRASSSPAR</sequence>
<dbReference type="Proteomes" id="UP000653411">
    <property type="component" value="Unassembled WGS sequence"/>
</dbReference>
<accession>A0A917XH42</accession>
<proteinExistence type="predicted"/>
<dbReference type="InterPro" id="IPR008538">
    <property type="entry name" value="Uma2"/>
</dbReference>
<dbReference type="Gene3D" id="3.90.1570.10">
    <property type="entry name" value="tt1808, chain A"/>
    <property type="match status" value="1"/>
</dbReference>
<comment type="caution">
    <text evidence="3">The sequence shown here is derived from an EMBL/GenBank/DDBJ whole genome shotgun (WGS) entry which is preliminary data.</text>
</comment>
<evidence type="ECO:0000259" key="2">
    <source>
        <dbReference type="Pfam" id="PF05685"/>
    </source>
</evidence>
<dbReference type="AlphaFoldDB" id="A0A917XH42"/>
<name>A0A917XH42_9ACTN</name>
<reference evidence="3" key="2">
    <citation type="submission" date="2020-09" db="EMBL/GenBank/DDBJ databases">
        <authorList>
            <person name="Sun Q."/>
            <person name="Zhou Y."/>
        </authorList>
    </citation>
    <scope>NUCLEOTIDE SEQUENCE</scope>
    <source>
        <strain evidence="3">CGMCC 4.7110</strain>
    </source>
</reference>
<gene>
    <name evidence="3" type="ORF">GCM10011578_058550</name>
</gene>
<dbReference type="InterPro" id="IPR011335">
    <property type="entry name" value="Restrct_endonuc-II-like"/>
</dbReference>
<dbReference type="PANTHER" id="PTHR35400:SF3">
    <property type="entry name" value="SLL1072 PROTEIN"/>
    <property type="match status" value="1"/>
</dbReference>
<feature type="domain" description="Putative restriction endonuclease" evidence="2">
    <location>
        <begin position="45"/>
        <end position="206"/>
    </location>
</feature>
<feature type="compositionally biased region" description="Polar residues" evidence="1">
    <location>
        <begin position="221"/>
        <end position="233"/>
    </location>
</feature>
<feature type="region of interest" description="Disordered" evidence="1">
    <location>
        <begin position="217"/>
        <end position="248"/>
    </location>
</feature>
<dbReference type="InterPro" id="IPR012296">
    <property type="entry name" value="Nuclease_put_TT1808"/>
</dbReference>